<feature type="transmembrane region" description="Helical" evidence="1">
    <location>
        <begin position="382"/>
        <end position="406"/>
    </location>
</feature>
<dbReference type="InParanoid" id="A9UNK6"/>
<evidence type="ECO:0000256" key="2">
    <source>
        <dbReference type="SAM" id="SignalP"/>
    </source>
</evidence>
<evidence type="ECO:0008006" key="5">
    <source>
        <dbReference type="Google" id="ProtNLM"/>
    </source>
</evidence>
<name>A9UNK6_MONBE</name>
<keyword evidence="4" id="KW-1185">Reference proteome</keyword>
<feature type="signal peptide" evidence="2">
    <location>
        <begin position="1"/>
        <end position="26"/>
    </location>
</feature>
<keyword evidence="1" id="KW-0812">Transmembrane</keyword>
<keyword evidence="2" id="KW-0732">Signal</keyword>
<feature type="chain" id="PRO_5002742257" description="Fibronectin type-III domain-containing protein" evidence="2">
    <location>
        <begin position="27"/>
        <end position="433"/>
    </location>
</feature>
<proteinExistence type="predicted"/>
<gene>
    <name evidence="3" type="ORF">MONBRDRAFT_5489</name>
</gene>
<dbReference type="RefSeq" id="XP_001742916.1">
    <property type="nucleotide sequence ID" value="XM_001742864.1"/>
</dbReference>
<keyword evidence="1" id="KW-0472">Membrane</keyword>
<dbReference type="EMBL" id="CH991543">
    <property type="protein sequence ID" value="EDQ93154.1"/>
    <property type="molecule type" value="Genomic_DNA"/>
</dbReference>
<dbReference type="AlphaFoldDB" id="A9UNK6"/>
<reference evidence="3 4" key="1">
    <citation type="journal article" date="2008" name="Nature">
        <title>The genome of the choanoflagellate Monosiga brevicollis and the origin of metazoans.</title>
        <authorList>
            <consortium name="JGI Sequencing"/>
            <person name="King N."/>
            <person name="Westbrook M.J."/>
            <person name="Young S.L."/>
            <person name="Kuo A."/>
            <person name="Abedin M."/>
            <person name="Chapman J."/>
            <person name="Fairclough S."/>
            <person name="Hellsten U."/>
            <person name="Isogai Y."/>
            <person name="Letunic I."/>
            <person name="Marr M."/>
            <person name="Pincus D."/>
            <person name="Putnam N."/>
            <person name="Rokas A."/>
            <person name="Wright K.J."/>
            <person name="Zuzow R."/>
            <person name="Dirks W."/>
            <person name="Good M."/>
            <person name="Goodstein D."/>
            <person name="Lemons D."/>
            <person name="Li W."/>
            <person name="Lyons J.B."/>
            <person name="Morris A."/>
            <person name="Nichols S."/>
            <person name="Richter D.J."/>
            <person name="Salamov A."/>
            <person name="Bork P."/>
            <person name="Lim W.A."/>
            <person name="Manning G."/>
            <person name="Miller W.T."/>
            <person name="McGinnis W."/>
            <person name="Shapiro H."/>
            <person name="Tjian R."/>
            <person name="Grigoriev I.V."/>
            <person name="Rokhsar D."/>
        </authorList>
    </citation>
    <scope>NUCLEOTIDE SEQUENCE [LARGE SCALE GENOMIC DNA]</scope>
    <source>
        <strain evidence="4">MX1 / ATCC 50154</strain>
    </source>
</reference>
<dbReference type="GeneID" id="5887973"/>
<evidence type="ECO:0000313" key="4">
    <source>
        <dbReference type="Proteomes" id="UP000001357"/>
    </source>
</evidence>
<evidence type="ECO:0000313" key="3">
    <source>
        <dbReference type="EMBL" id="EDQ93154.1"/>
    </source>
</evidence>
<evidence type="ECO:0000256" key="1">
    <source>
        <dbReference type="SAM" id="Phobius"/>
    </source>
</evidence>
<sequence length="433" mass="46130">MAPKHGPGVMLAALFSLAALLAPAAALGSAGALSASSICNSSSCVLSWVEVTDATVYQIINESNATVCETADNLCDVANALITLAACAPYQFRLKATGATPEEVSIGPVFEPAVVATSAPPAATITELISNSVVTVTFSADTTHHFVDMFNVTFTKSGDVTDVTVVTVEPQFPADQGQISKTITIDTLASSQTYSVRVLSISCHAQIGTSSASSITTSRNVIVPDVDNTDRRTRYLVFNLLLIGVAADDFDANELFVAIGSALRQHYDMNAADVSTYGTSLSYHRLGPMQISRLPVIDTTPNLLFIMLRNSLLSILQEAFEAIATPTTCDNILREELKVIRFSVYNSDTCITLQGNVTASSTDATYTEPEPTTTSKSDWRPIAIIVGASVGGAILLGLAIYLFVVLRRSCYENKVRSESRVDLGVELRQASLY</sequence>
<dbReference type="OMA" id="FIRIDPL"/>
<accession>A9UNK6</accession>
<organism evidence="3 4">
    <name type="scientific">Monosiga brevicollis</name>
    <name type="common">Choanoflagellate</name>
    <dbReference type="NCBI Taxonomy" id="81824"/>
    <lineage>
        <taxon>Eukaryota</taxon>
        <taxon>Choanoflagellata</taxon>
        <taxon>Craspedida</taxon>
        <taxon>Salpingoecidae</taxon>
        <taxon>Monosiga</taxon>
    </lineage>
</organism>
<protein>
    <recommendedName>
        <fullName evidence="5">Fibronectin type-III domain-containing protein</fullName>
    </recommendedName>
</protein>
<dbReference type="KEGG" id="mbr:MONBRDRAFT_5489"/>
<keyword evidence="1" id="KW-1133">Transmembrane helix</keyword>
<dbReference type="Proteomes" id="UP000001357">
    <property type="component" value="Unassembled WGS sequence"/>
</dbReference>